<evidence type="ECO:0000313" key="3">
    <source>
        <dbReference type="EMBL" id="KAJ2785155.1"/>
    </source>
</evidence>
<proteinExistence type="predicted"/>
<dbReference type="Proteomes" id="UP001140172">
    <property type="component" value="Unassembled WGS sequence"/>
</dbReference>
<name>A0A9W8HHJ3_9FUNG</name>
<dbReference type="PANTHER" id="PTHR21052:SF0">
    <property type="entry name" value="ALPHA-KETOGLUTARATE-DEPENDENT DIOXYGENASE ALKB HOMOLOG 7, MITOCHONDRIAL"/>
    <property type="match status" value="1"/>
</dbReference>
<protein>
    <recommendedName>
        <fullName evidence="2">Fe2OG dioxygenase domain-containing protein</fullName>
    </recommendedName>
</protein>
<comment type="caution">
    <text evidence="3">The sequence shown here is derived from an EMBL/GenBank/DDBJ whole genome shotgun (WGS) entry which is preliminary data.</text>
</comment>
<accession>A0A9W8HHJ3</accession>
<dbReference type="GO" id="GO:0006631">
    <property type="term" value="P:fatty acid metabolic process"/>
    <property type="evidence" value="ECO:0007669"/>
    <property type="project" value="TreeGrafter"/>
</dbReference>
<dbReference type="AlphaFoldDB" id="A0A9W8HHJ3"/>
<dbReference type="EMBL" id="JANBUM010000095">
    <property type="protein sequence ID" value="KAJ2785155.1"/>
    <property type="molecule type" value="Genomic_DNA"/>
</dbReference>
<sequence length="243" mass="27047">MEESDDGQYDYLFDDDDDDDYDKDVGSDSGPQPQADHLLMQLTDLLASTPHPPPPRTTPPTTIPGFHLYRTHLPPTLLASYTTWLTARYFSSPTSNQAMHFGPLLDPTTPLGYLARLCRPLRHNPLAFDQAIVNMYAAGEGIGDHVDLRRFMDGICGVSFGAPAVMRLARVMGGGGGGWQERYAEEVEGEDAVYVEVRPGDVYVLEGEARWKWTHGFPRQIEGRDNVVGRRISVTLRTLVPDE</sequence>
<dbReference type="SUPFAM" id="SSF51197">
    <property type="entry name" value="Clavaminate synthase-like"/>
    <property type="match status" value="1"/>
</dbReference>
<gene>
    <name evidence="3" type="ORF">GGI15_002015</name>
</gene>
<organism evidence="3 4">
    <name type="scientific">Coemansia interrupta</name>
    <dbReference type="NCBI Taxonomy" id="1126814"/>
    <lineage>
        <taxon>Eukaryota</taxon>
        <taxon>Fungi</taxon>
        <taxon>Fungi incertae sedis</taxon>
        <taxon>Zoopagomycota</taxon>
        <taxon>Kickxellomycotina</taxon>
        <taxon>Kickxellomycetes</taxon>
        <taxon>Kickxellales</taxon>
        <taxon>Kickxellaceae</taxon>
        <taxon>Coemansia</taxon>
    </lineage>
</organism>
<feature type="domain" description="Fe2OG dioxygenase" evidence="2">
    <location>
        <begin position="127"/>
        <end position="240"/>
    </location>
</feature>
<dbReference type="InterPro" id="IPR005123">
    <property type="entry name" value="Oxoglu/Fe-dep_dioxygenase_dom"/>
</dbReference>
<dbReference type="InterPro" id="IPR032870">
    <property type="entry name" value="ALKBH7-like"/>
</dbReference>
<dbReference type="GO" id="GO:0006974">
    <property type="term" value="P:DNA damage response"/>
    <property type="evidence" value="ECO:0007669"/>
    <property type="project" value="InterPro"/>
</dbReference>
<feature type="region of interest" description="Disordered" evidence="1">
    <location>
        <begin position="1"/>
        <end position="35"/>
    </location>
</feature>
<evidence type="ECO:0000313" key="4">
    <source>
        <dbReference type="Proteomes" id="UP001140172"/>
    </source>
</evidence>
<evidence type="ECO:0000256" key="1">
    <source>
        <dbReference type="SAM" id="MobiDB-lite"/>
    </source>
</evidence>
<dbReference type="GO" id="GO:0005759">
    <property type="term" value="C:mitochondrial matrix"/>
    <property type="evidence" value="ECO:0007669"/>
    <property type="project" value="TreeGrafter"/>
</dbReference>
<dbReference type="Gene3D" id="2.60.120.590">
    <property type="entry name" value="Alpha-ketoglutarate-dependent dioxygenase AlkB-like"/>
    <property type="match status" value="1"/>
</dbReference>
<evidence type="ECO:0000259" key="2">
    <source>
        <dbReference type="PROSITE" id="PS51471"/>
    </source>
</evidence>
<feature type="compositionally biased region" description="Acidic residues" evidence="1">
    <location>
        <begin position="1"/>
        <end position="22"/>
    </location>
</feature>
<keyword evidence="4" id="KW-1185">Reference proteome</keyword>
<dbReference type="PANTHER" id="PTHR21052">
    <property type="entry name" value="SPERMATOGENESIS ASSOCIATED 11-RELATED"/>
    <property type="match status" value="1"/>
</dbReference>
<dbReference type="PROSITE" id="PS51471">
    <property type="entry name" value="FE2OG_OXY"/>
    <property type="match status" value="1"/>
</dbReference>
<dbReference type="InterPro" id="IPR027450">
    <property type="entry name" value="AlkB-like"/>
</dbReference>
<dbReference type="OrthoDB" id="412814at2759"/>
<dbReference type="InterPro" id="IPR037151">
    <property type="entry name" value="AlkB-like_sf"/>
</dbReference>
<dbReference type="Pfam" id="PF13532">
    <property type="entry name" value="2OG-FeII_Oxy_2"/>
    <property type="match status" value="1"/>
</dbReference>
<reference evidence="3" key="1">
    <citation type="submission" date="2022-07" db="EMBL/GenBank/DDBJ databases">
        <title>Phylogenomic reconstructions and comparative analyses of Kickxellomycotina fungi.</title>
        <authorList>
            <person name="Reynolds N.K."/>
            <person name="Stajich J.E."/>
            <person name="Barry K."/>
            <person name="Grigoriev I.V."/>
            <person name="Crous P."/>
            <person name="Smith M.E."/>
        </authorList>
    </citation>
    <scope>NUCLEOTIDE SEQUENCE</scope>
    <source>
        <strain evidence="3">BCRC 34489</strain>
    </source>
</reference>